<feature type="transmembrane region" description="Helical" evidence="2">
    <location>
        <begin position="70"/>
        <end position="89"/>
    </location>
</feature>
<dbReference type="InterPro" id="IPR037185">
    <property type="entry name" value="EmrE-like"/>
</dbReference>
<keyword evidence="2" id="KW-1133">Transmembrane helix</keyword>
<feature type="transmembrane region" description="Helical" evidence="2">
    <location>
        <begin position="101"/>
        <end position="119"/>
    </location>
</feature>
<feature type="transmembrane region" description="Helical" evidence="2">
    <location>
        <begin position="35"/>
        <end position="55"/>
    </location>
</feature>
<name>A0A174N1V0_9FIRM</name>
<dbReference type="STRING" id="39482.ERS852491_05122"/>
<feature type="transmembrane region" description="Helical" evidence="2">
    <location>
        <begin position="6"/>
        <end position="23"/>
    </location>
</feature>
<dbReference type="RefSeq" id="WP_055155378.1">
    <property type="nucleotide sequence ID" value="NZ_CYZU01000105.1"/>
</dbReference>
<evidence type="ECO:0000256" key="1">
    <source>
        <dbReference type="ARBA" id="ARBA00007362"/>
    </source>
</evidence>
<sequence>MGFLIFISPLLLGILGNVFYNVVGKSTPEKINPFVSLAVTYCMALLVCIALFLLTSRDKNLLAAAAEANWTSYCLGVCIVFADLSLILLFRAGWDISIGSLIANIACSVIVVIIGVCFFGENITAMKITGVIVCAVGLYIINSPEKAARKK</sequence>
<dbReference type="GO" id="GO:0016020">
    <property type="term" value="C:membrane"/>
    <property type="evidence" value="ECO:0007669"/>
    <property type="project" value="InterPro"/>
</dbReference>
<feature type="transmembrane region" description="Helical" evidence="2">
    <location>
        <begin position="125"/>
        <end position="141"/>
    </location>
</feature>
<dbReference type="Pfam" id="PF00892">
    <property type="entry name" value="EamA"/>
    <property type="match status" value="1"/>
</dbReference>
<evidence type="ECO:0000259" key="3">
    <source>
        <dbReference type="Pfam" id="PF00892"/>
    </source>
</evidence>
<accession>A0A174N1V0</accession>
<proteinExistence type="inferred from homology"/>
<dbReference type="Gene3D" id="1.10.3730.20">
    <property type="match status" value="1"/>
</dbReference>
<evidence type="ECO:0000313" key="4">
    <source>
        <dbReference type="EMBL" id="CUP42684.1"/>
    </source>
</evidence>
<dbReference type="AlphaFoldDB" id="A0A174N1V0"/>
<dbReference type="OrthoDB" id="2294582at2"/>
<evidence type="ECO:0000313" key="5">
    <source>
        <dbReference type="Proteomes" id="UP000095544"/>
    </source>
</evidence>
<gene>
    <name evidence="4" type="ORF">ERS852491_05122</name>
</gene>
<reference evidence="4 5" key="1">
    <citation type="submission" date="2015-09" db="EMBL/GenBank/DDBJ databases">
        <authorList>
            <consortium name="Pathogen Informatics"/>
        </authorList>
    </citation>
    <scope>NUCLEOTIDE SEQUENCE [LARGE SCALE GENOMIC DNA]</scope>
    <source>
        <strain evidence="4 5">2789STDY5834876</strain>
    </source>
</reference>
<dbReference type="Proteomes" id="UP000095544">
    <property type="component" value="Unassembled WGS sequence"/>
</dbReference>
<dbReference type="EMBL" id="CYZU01000105">
    <property type="protein sequence ID" value="CUP42684.1"/>
    <property type="molecule type" value="Genomic_DNA"/>
</dbReference>
<protein>
    <submittedName>
        <fullName evidence="4">EamA-like transporter family</fullName>
    </submittedName>
</protein>
<evidence type="ECO:0000256" key="2">
    <source>
        <dbReference type="SAM" id="Phobius"/>
    </source>
</evidence>
<feature type="domain" description="EamA" evidence="3">
    <location>
        <begin position="11"/>
        <end position="142"/>
    </location>
</feature>
<comment type="similarity">
    <text evidence="1">Belongs to the EamA transporter family.</text>
</comment>
<dbReference type="SUPFAM" id="SSF103481">
    <property type="entry name" value="Multidrug resistance efflux transporter EmrE"/>
    <property type="match status" value="1"/>
</dbReference>
<organism evidence="4 5">
    <name type="scientific">Faecalicatena contorta</name>
    <dbReference type="NCBI Taxonomy" id="39482"/>
    <lineage>
        <taxon>Bacteria</taxon>
        <taxon>Bacillati</taxon>
        <taxon>Bacillota</taxon>
        <taxon>Clostridia</taxon>
        <taxon>Lachnospirales</taxon>
        <taxon>Lachnospiraceae</taxon>
        <taxon>Faecalicatena</taxon>
    </lineage>
</organism>
<keyword evidence="2" id="KW-0472">Membrane</keyword>
<dbReference type="InterPro" id="IPR000620">
    <property type="entry name" value="EamA_dom"/>
</dbReference>
<keyword evidence="2" id="KW-0812">Transmembrane</keyword>